<evidence type="ECO:0000259" key="1">
    <source>
        <dbReference type="Pfam" id="PF08861"/>
    </source>
</evidence>
<sequence>MKYSSTYLAWLKSEITEVDLGNGYTEITAPFLDRHNDYLQIYVKELENSMYRLSDDMYTITDLKMSGLDFNTPKRKQVLQDLILKRGIKYNIKSDELYLEVSKSGLGEAQHQLFQAMLDINDLFYLNQTSIKTFFFEDVENFFHKYKIYFSKDIALKGKSGYTQSFDFLLQQNASHPERFIKLLSNPKRANIERFIFSWTDIKESRRNDSKLIVMINDQEKIKGISEHVQHLNEYGIQSVQWSEKDKHVELFA</sequence>
<dbReference type="EMBL" id="AZMJ01000552">
    <property type="protein sequence ID" value="ETI98380.1"/>
    <property type="molecule type" value="Genomic_DNA"/>
</dbReference>
<dbReference type="Proteomes" id="UP000018855">
    <property type="component" value="Unassembled WGS sequence"/>
</dbReference>
<dbReference type="PATRIC" id="fig|1403949.3.peg.1014"/>
<dbReference type="InterPro" id="IPR014961">
    <property type="entry name" value="DUF1829"/>
</dbReference>
<name>W1UY47_9FIRM</name>
<feature type="domain" description="DUF1828" evidence="1">
    <location>
        <begin position="30"/>
        <end position="120"/>
    </location>
</feature>
<reference evidence="3 4" key="1">
    <citation type="submission" date="2013-12" db="EMBL/GenBank/DDBJ databases">
        <title>A Varibaculum cambriense genome reconstructed from a premature infant gut community with otherwise low bacterial novelty that shifts toward anaerobic metabolism during the third week of life.</title>
        <authorList>
            <person name="Brown C.T."/>
            <person name="Sharon I."/>
            <person name="Thomas B.C."/>
            <person name="Castelle C.J."/>
            <person name="Morowitz M.J."/>
            <person name="Banfield J.F."/>
        </authorList>
    </citation>
    <scope>NUCLEOTIDE SEQUENCE [LARGE SCALE GENOMIC DNA]</scope>
    <source>
        <strain evidence="4">DORA_11</strain>
    </source>
</reference>
<gene>
    <name evidence="3" type="ORF">Q619_VDC00552G0017</name>
</gene>
<feature type="domain" description="DUF1829" evidence="2">
    <location>
        <begin position="158"/>
        <end position="245"/>
    </location>
</feature>
<dbReference type="InterPro" id="IPR014960">
    <property type="entry name" value="DUF1828"/>
</dbReference>
<organism evidence="3 4">
    <name type="scientific">Veillonella dispar DORA_11</name>
    <dbReference type="NCBI Taxonomy" id="1403949"/>
    <lineage>
        <taxon>Bacteria</taxon>
        <taxon>Bacillati</taxon>
        <taxon>Bacillota</taxon>
        <taxon>Negativicutes</taxon>
        <taxon>Veillonellales</taxon>
        <taxon>Veillonellaceae</taxon>
        <taxon>Veillonella</taxon>
    </lineage>
</organism>
<proteinExistence type="predicted"/>
<dbReference type="Pfam" id="PF08862">
    <property type="entry name" value="DUF1829"/>
    <property type="match status" value="1"/>
</dbReference>
<protein>
    <recommendedName>
        <fullName evidence="5">DUF1828 domain-containing protein</fullName>
    </recommendedName>
</protein>
<dbReference type="Pfam" id="PF08861">
    <property type="entry name" value="DUF1828"/>
    <property type="match status" value="1"/>
</dbReference>
<evidence type="ECO:0008006" key="5">
    <source>
        <dbReference type="Google" id="ProtNLM"/>
    </source>
</evidence>
<accession>W1UY47</accession>
<dbReference type="AlphaFoldDB" id="W1UY47"/>
<evidence type="ECO:0000313" key="3">
    <source>
        <dbReference type="EMBL" id="ETI98380.1"/>
    </source>
</evidence>
<comment type="caution">
    <text evidence="3">The sequence shown here is derived from an EMBL/GenBank/DDBJ whole genome shotgun (WGS) entry which is preliminary data.</text>
</comment>
<evidence type="ECO:0000259" key="2">
    <source>
        <dbReference type="Pfam" id="PF08862"/>
    </source>
</evidence>
<evidence type="ECO:0000313" key="4">
    <source>
        <dbReference type="Proteomes" id="UP000018855"/>
    </source>
</evidence>